<dbReference type="InterPro" id="IPR055999">
    <property type="entry name" value="DUF7577"/>
</dbReference>
<proteinExistence type="predicted"/>
<evidence type="ECO:0000256" key="1">
    <source>
        <dbReference type="SAM" id="Phobius"/>
    </source>
</evidence>
<dbReference type="EMBL" id="JBHSFA010000002">
    <property type="protein sequence ID" value="MFC4541227.1"/>
    <property type="molecule type" value="Genomic_DNA"/>
</dbReference>
<keyword evidence="1" id="KW-1133">Transmembrane helix</keyword>
<gene>
    <name evidence="3" type="ORF">ACFO5R_04725</name>
</gene>
<evidence type="ECO:0000259" key="2">
    <source>
        <dbReference type="Pfam" id="PF24463"/>
    </source>
</evidence>
<reference evidence="3 4" key="1">
    <citation type="journal article" date="2019" name="Int. J. Syst. Evol. Microbiol.">
        <title>The Global Catalogue of Microorganisms (GCM) 10K type strain sequencing project: providing services to taxonomists for standard genome sequencing and annotation.</title>
        <authorList>
            <consortium name="The Broad Institute Genomics Platform"/>
            <consortium name="The Broad Institute Genome Sequencing Center for Infectious Disease"/>
            <person name="Wu L."/>
            <person name="Ma J."/>
        </authorList>
    </citation>
    <scope>NUCLEOTIDE SEQUENCE [LARGE SCALE GENOMIC DNA]</scope>
    <source>
        <strain evidence="3 4">WLHS5</strain>
    </source>
</reference>
<sequence>MVAPGQLYAAVILVLLLFALGVSIPVLARIFREGLERRRKWKNGEIERYTEDEEYDRGPAAPLEEDAAERTRLTCRHCGAKNDPAFRYCGRCAAPL</sequence>
<keyword evidence="1" id="KW-0812">Transmembrane</keyword>
<name>A0ABD5PL18_9EURY</name>
<feature type="transmembrane region" description="Helical" evidence="1">
    <location>
        <begin position="6"/>
        <end position="31"/>
    </location>
</feature>
<comment type="caution">
    <text evidence="3">The sequence shown here is derived from an EMBL/GenBank/DDBJ whole genome shotgun (WGS) entry which is preliminary data.</text>
</comment>
<protein>
    <submittedName>
        <fullName evidence="3">Zinc ribbon domain-containing protein</fullName>
    </submittedName>
</protein>
<dbReference type="Proteomes" id="UP001595898">
    <property type="component" value="Unassembled WGS sequence"/>
</dbReference>
<dbReference type="Pfam" id="PF24463">
    <property type="entry name" value="DUF7577"/>
    <property type="match status" value="1"/>
</dbReference>
<dbReference type="AlphaFoldDB" id="A0ABD5PL18"/>
<keyword evidence="1" id="KW-0472">Membrane</keyword>
<dbReference type="RefSeq" id="WP_250139365.1">
    <property type="nucleotide sequence ID" value="NZ_JALIQP010000001.1"/>
</dbReference>
<accession>A0ABD5PL18</accession>
<feature type="domain" description="DUF7577" evidence="2">
    <location>
        <begin position="73"/>
        <end position="96"/>
    </location>
</feature>
<evidence type="ECO:0000313" key="3">
    <source>
        <dbReference type="EMBL" id="MFC4541227.1"/>
    </source>
</evidence>
<dbReference type="Gene3D" id="2.30.30.380">
    <property type="entry name" value="Zn-finger domain of Sec23/24"/>
    <property type="match status" value="1"/>
</dbReference>
<organism evidence="3 4">
    <name type="scientific">Halosolutus amylolyticus</name>
    <dbReference type="NCBI Taxonomy" id="2932267"/>
    <lineage>
        <taxon>Archaea</taxon>
        <taxon>Methanobacteriati</taxon>
        <taxon>Methanobacteriota</taxon>
        <taxon>Stenosarchaea group</taxon>
        <taxon>Halobacteria</taxon>
        <taxon>Halobacteriales</taxon>
        <taxon>Natrialbaceae</taxon>
        <taxon>Halosolutus</taxon>
    </lineage>
</organism>
<keyword evidence="4" id="KW-1185">Reference proteome</keyword>
<evidence type="ECO:0000313" key="4">
    <source>
        <dbReference type="Proteomes" id="UP001595898"/>
    </source>
</evidence>